<name>A0A2N9ENS0_FAGSY</name>
<evidence type="ECO:0000256" key="1">
    <source>
        <dbReference type="ARBA" id="ARBA00001946"/>
    </source>
</evidence>
<gene>
    <name evidence="8" type="ORF">FSB_LOCUS4350</name>
</gene>
<comment type="subcellular location">
    <subcellularLocation>
        <location evidence="2">Membrane</location>
        <topology evidence="2">Multi-pass membrane protein</topology>
    </subcellularLocation>
</comment>
<dbReference type="GO" id="GO:0005743">
    <property type="term" value="C:mitochondrial inner membrane"/>
    <property type="evidence" value="ECO:0007669"/>
    <property type="project" value="TreeGrafter"/>
</dbReference>
<dbReference type="CDD" id="cd13959">
    <property type="entry name" value="PT_UbiA_COQ2"/>
    <property type="match status" value="1"/>
</dbReference>
<reference evidence="8" key="1">
    <citation type="submission" date="2018-02" db="EMBL/GenBank/DDBJ databases">
        <authorList>
            <person name="Cohen D.B."/>
            <person name="Kent A.D."/>
        </authorList>
    </citation>
    <scope>NUCLEOTIDE SEQUENCE</scope>
</reference>
<evidence type="ECO:0008006" key="9">
    <source>
        <dbReference type="Google" id="ProtNLM"/>
    </source>
</evidence>
<comment type="cofactor">
    <cofactor evidence="1">
        <name>Mg(2+)</name>
        <dbReference type="ChEBI" id="CHEBI:18420"/>
    </cofactor>
</comment>
<accession>A0A2N9ENS0</accession>
<dbReference type="GO" id="GO:0006744">
    <property type="term" value="P:ubiquinone biosynthetic process"/>
    <property type="evidence" value="ECO:0007669"/>
    <property type="project" value="TreeGrafter"/>
</dbReference>
<evidence type="ECO:0000256" key="7">
    <source>
        <dbReference type="ARBA" id="ARBA00023136"/>
    </source>
</evidence>
<dbReference type="FunFam" id="1.20.120.1780:FF:000001">
    <property type="entry name" value="4-hydroxybenzoate octaprenyltransferase"/>
    <property type="match status" value="1"/>
</dbReference>
<dbReference type="PANTHER" id="PTHR11048:SF28">
    <property type="entry name" value="4-HYDROXYBENZOATE POLYPRENYLTRANSFERASE, MITOCHONDRIAL"/>
    <property type="match status" value="1"/>
</dbReference>
<dbReference type="InterPro" id="IPR000537">
    <property type="entry name" value="UbiA_prenyltransferase"/>
</dbReference>
<evidence type="ECO:0000256" key="3">
    <source>
        <dbReference type="ARBA" id="ARBA00005985"/>
    </source>
</evidence>
<dbReference type="EMBL" id="OIVN01000222">
    <property type="protein sequence ID" value="SPC76468.1"/>
    <property type="molecule type" value="Genomic_DNA"/>
</dbReference>
<organism evidence="8">
    <name type="scientific">Fagus sylvatica</name>
    <name type="common">Beechnut</name>
    <dbReference type="NCBI Taxonomy" id="28930"/>
    <lineage>
        <taxon>Eukaryota</taxon>
        <taxon>Viridiplantae</taxon>
        <taxon>Streptophyta</taxon>
        <taxon>Embryophyta</taxon>
        <taxon>Tracheophyta</taxon>
        <taxon>Spermatophyta</taxon>
        <taxon>Magnoliopsida</taxon>
        <taxon>eudicotyledons</taxon>
        <taxon>Gunneridae</taxon>
        <taxon>Pentapetalae</taxon>
        <taxon>rosids</taxon>
        <taxon>fabids</taxon>
        <taxon>Fagales</taxon>
        <taxon>Fagaceae</taxon>
        <taxon>Fagus</taxon>
    </lineage>
</organism>
<keyword evidence="5" id="KW-0812">Transmembrane</keyword>
<keyword evidence="7" id="KW-0472">Membrane</keyword>
<evidence type="ECO:0000256" key="2">
    <source>
        <dbReference type="ARBA" id="ARBA00004141"/>
    </source>
</evidence>
<keyword evidence="4" id="KW-0808">Transferase</keyword>
<keyword evidence="6" id="KW-1133">Transmembrane helix</keyword>
<sequence length="423" mass="48149">MILSAFQNDLTNDKNKNDFKFVFKPQAYLGFTFNWGALLGWAAVKGSLDPAIVLPLYISGVFWTLVYDTIYAHQDKEDDLKVGVKSTALRFGDSTKEWITGFGIASISSLAVSGFNAEIGWPYYAFLVAASGQLAWQIWTVDLSSRADCNRNLRRLSKSSRTPRVTKLLDRLDLPWLAFFQKCWWVLEKDVMDFFGEMHKHWMGGIANGLFRFEGALMIWELEWVECLILDSAITLFEIISSSHSLGRLFEGLRLPEVFPSLFGQSHGVEKRLVGWKRLYLSKGGRVTLIKRRLLGVSFQMGTSSYGVSLWKFLRRERDSFSRVTRFYIGDATKDLSFIRSVQDWELKSLVVFMDLMYSSIVRDSGDDKICWGPTKGAQLSVCCYFQNLAGDVGGSFPWKVVWNLGCGLVLLSLYGQRLWGRS</sequence>
<dbReference type="PANTHER" id="PTHR11048">
    <property type="entry name" value="PRENYLTRANSFERASES"/>
    <property type="match status" value="1"/>
</dbReference>
<dbReference type="GO" id="GO:0016765">
    <property type="term" value="F:transferase activity, transferring alkyl or aryl (other than methyl) groups"/>
    <property type="evidence" value="ECO:0007669"/>
    <property type="project" value="InterPro"/>
</dbReference>
<dbReference type="InterPro" id="IPR039653">
    <property type="entry name" value="Prenyltransferase"/>
</dbReference>
<dbReference type="Gene3D" id="1.20.120.1780">
    <property type="entry name" value="UbiA prenyltransferase"/>
    <property type="match status" value="1"/>
</dbReference>
<evidence type="ECO:0000256" key="6">
    <source>
        <dbReference type="ARBA" id="ARBA00022989"/>
    </source>
</evidence>
<evidence type="ECO:0000313" key="8">
    <source>
        <dbReference type="EMBL" id="SPC76468.1"/>
    </source>
</evidence>
<comment type="similarity">
    <text evidence="3">Belongs to the UbiA prenyltransferase family.</text>
</comment>
<dbReference type="Pfam" id="PF01040">
    <property type="entry name" value="UbiA"/>
    <property type="match status" value="1"/>
</dbReference>
<proteinExistence type="inferred from homology"/>
<protein>
    <recommendedName>
        <fullName evidence="9">4-hydroxybenzoate polyprenyltransferase, mitochondrial</fullName>
    </recommendedName>
</protein>
<evidence type="ECO:0000256" key="5">
    <source>
        <dbReference type="ARBA" id="ARBA00022692"/>
    </source>
</evidence>
<evidence type="ECO:0000256" key="4">
    <source>
        <dbReference type="ARBA" id="ARBA00022679"/>
    </source>
</evidence>
<dbReference type="AlphaFoldDB" id="A0A2N9ENS0"/>